<dbReference type="PROSITE" id="PS01068">
    <property type="entry name" value="OMPA_1"/>
    <property type="match status" value="1"/>
</dbReference>
<comment type="caution">
    <text evidence="6">The sequence shown here is derived from an EMBL/GenBank/DDBJ whole genome shotgun (WGS) entry which is preliminary data.</text>
</comment>
<dbReference type="RefSeq" id="WP_035837739.1">
    <property type="nucleotide sequence ID" value="NZ_BNAB01000013.1"/>
</dbReference>
<dbReference type="InterPro" id="IPR006690">
    <property type="entry name" value="OMPA-like_CS"/>
</dbReference>
<evidence type="ECO:0000256" key="3">
    <source>
        <dbReference type="ARBA" id="ARBA00023237"/>
    </source>
</evidence>
<keyword evidence="2 4" id="KW-0472">Membrane</keyword>
<evidence type="ECO:0000313" key="6">
    <source>
        <dbReference type="EMBL" id="GHE03641.1"/>
    </source>
</evidence>
<dbReference type="PROSITE" id="PS51257">
    <property type="entry name" value="PROKAR_LIPOPROTEIN"/>
    <property type="match status" value="1"/>
</dbReference>
<dbReference type="PRINTS" id="PR01021">
    <property type="entry name" value="OMPADOMAIN"/>
</dbReference>
<evidence type="ECO:0000256" key="2">
    <source>
        <dbReference type="ARBA" id="ARBA00023136"/>
    </source>
</evidence>
<dbReference type="CDD" id="cd07185">
    <property type="entry name" value="OmpA_C-like"/>
    <property type="match status" value="1"/>
</dbReference>
<dbReference type="EMBL" id="FNOB01000016">
    <property type="protein sequence ID" value="SDX45379.1"/>
    <property type="molecule type" value="Genomic_DNA"/>
</dbReference>
<reference evidence="6" key="1">
    <citation type="journal article" date="2014" name="Int. J. Syst. Evol. Microbiol.">
        <title>Complete genome sequence of Corynebacterium casei LMG S-19264T (=DSM 44701T), isolated from a smear-ripened cheese.</title>
        <authorList>
            <consortium name="US DOE Joint Genome Institute (JGI-PGF)"/>
            <person name="Walter F."/>
            <person name="Albersmeier A."/>
            <person name="Kalinowski J."/>
            <person name="Ruckert C."/>
        </authorList>
    </citation>
    <scope>NUCLEOTIDE SEQUENCE</scope>
    <source>
        <strain evidence="6">CGMCC 1.10859</strain>
    </source>
</reference>
<dbReference type="Pfam" id="PF00691">
    <property type="entry name" value="OmpA"/>
    <property type="match status" value="1"/>
</dbReference>
<reference evidence="7 8" key="2">
    <citation type="submission" date="2016-10" db="EMBL/GenBank/DDBJ databases">
        <authorList>
            <person name="Varghese N."/>
            <person name="Submissions S."/>
        </authorList>
    </citation>
    <scope>NUCLEOTIDE SEQUENCE [LARGE SCALE GENOMIC DNA]</scope>
    <source>
        <strain evidence="7 8">DSM 24802</strain>
    </source>
</reference>
<dbReference type="PANTHER" id="PTHR30329">
    <property type="entry name" value="STATOR ELEMENT OF FLAGELLAR MOTOR COMPLEX"/>
    <property type="match status" value="1"/>
</dbReference>
<gene>
    <name evidence="6" type="ORF">GCM10008024_27810</name>
    <name evidence="7" type="ORF">SAMN05444006_11689</name>
</gene>
<name>A0AAN4UT23_9RHOB</name>
<evidence type="ECO:0000313" key="8">
    <source>
        <dbReference type="Proteomes" id="UP000199541"/>
    </source>
</evidence>
<dbReference type="EMBL" id="BNAB01000013">
    <property type="protein sequence ID" value="GHE03641.1"/>
    <property type="molecule type" value="Genomic_DNA"/>
</dbReference>
<dbReference type="PROSITE" id="PS51123">
    <property type="entry name" value="OMPA_2"/>
    <property type="match status" value="1"/>
</dbReference>
<comment type="subcellular location">
    <subcellularLocation>
        <location evidence="1">Cell outer membrane</location>
    </subcellularLocation>
</comment>
<dbReference type="PANTHER" id="PTHR30329:SF21">
    <property type="entry name" value="LIPOPROTEIN YIAD-RELATED"/>
    <property type="match status" value="1"/>
</dbReference>
<dbReference type="GO" id="GO:0009279">
    <property type="term" value="C:cell outer membrane"/>
    <property type="evidence" value="ECO:0007669"/>
    <property type="project" value="UniProtKB-SubCell"/>
</dbReference>
<feature type="domain" description="OmpA-like" evidence="5">
    <location>
        <begin position="103"/>
        <end position="220"/>
    </location>
</feature>
<keyword evidence="8" id="KW-1185">Reference proteome</keyword>
<dbReference type="InterPro" id="IPR006665">
    <property type="entry name" value="OmpA-like"/>
</dbReference>
<dbReference type="Gene3D" id="3.30.1330.60">
    <property type="entry name" value="OmpA-like domain"/>
    <property type="match status" value="1"/>
</dbReference>
<dbReference type="InterPro" id="IPR006664">
    <property type="entry name" value="OMP_bac"/>
</dbReference>
<proteinExistence type="predicted"/>
<evidence type="ECO:0000256" key="4">
    <source>
        <dbReference type="PROSITE-ProRule" id="PRU00473"/>
    </source>
</evidence>
<keyword evidence="3" id="KW-0998">Cell outer membrane</keyword>
<evidence type="ECO:0000313" key="9">
    <source>
        <dbReference type="Proteomes" id="UP000634647"/>
    </source>
</evidence>
<protein>
    <submittedName>
        <fullName evidence="6 7">Membrane protein</fullName>
    </submittedName>
</protein>
<reference evidence="6" key="3">
    <citation type="submission" date="2023-06" db="EMBL/GenBank/DDBJ databases">
        <authorList>
            <person name="Sun Q."/>
            <person name="Zhou Y."/>
        </authorList>
    </citation>
    <scope>NUCLEOTIDE SEQUENCE</scope>
    <source>
        <strain evidence="6">CGMCC 1.10859</strain>
    </source>
</reference>
<dbReference type="InterPro" id="IPR050330">
    <property type="entry name" value="Bact_OuterMem_StrucFunc"/>
</dbReference>
<evidence type="ECO:0000313" key="7">
    <source>
        <dbReference type="EMBL" id="SDX45379.1"/>
    </source>
</evidence>
<sequence>MTFRLPLMLATAGALALAGCDAPNPNAYPNDPNARAKNGALTGALIGAGTAAIFGKGDTTGQVIAGAALGAAVGGAVGHSLDQQAADLRRQLGDGRISIINAGDHLVVRMPQDILFATDSDRVRAPLREDLSAVAENLLNYPDSTIQVIGHTDDTGSAQYNLDLSQRRAGAVAGVLIGDGVPPRRIQTIGAGEADPIASNDTASGRARNRRVEIIIRPNR</sequence>
<accession>A0AAN4UT23</accession>
<dbReference type="Proteomes" id="UP000634647">
    <property type="component" value="Unassembled WGS sequence"/>
</dbReference>
<organism evidence="6 9">
    <name type="scientific">Allgaiera indica</name>
    <dbReference type="NCBI Taxonomy" id="765699"/>
    <lineage>
        <taxon>Bacteria</taxon>
        <taxon>Pseudomonadati</taxon>
        <taxon>Pseudomonadota</taxon>
        <taxon>Alphaproteobacteria</taxon>
        <taxon>Rhodobacterales</taxon>
        <taxon>Paracoccaceae</taxon>
        <taxon>Allgaiera</taxon>
    </lineage>
</organism>
<dbReference type="Proteomes" id="UP000199541">
    <property type="component" value="Unassembled WGS sequence"/>
</dbReference>
<dbReference type="SUPFAM" id="SSF103088">
    <property type="entry name" value="OmpA-like"/>
    <property type="match status" value="1"/>
</dbReference>
<evidence type="ECO:0000256" key="1">
    <source>
        <dbReference type="ARBA" id="ARBA00004442"/>
    </source>
</evidence>
<dbReference type="InterPro" id="IPR036737">
    <property type="entry name" value="OmpA-like_sf"/>
</dbReference>
<evidence type="ECO:0000259" key="5">
    <source>
        <dbReference type="PROSITE" id="PS51123"/>
    </source>
</evidence>
<dbReference type="AlphaFoldDB" id="A0AAN4UT23"/>